<organism evidence="2 3">
    <name type="scientific">Cognatiyoonia sediminum</name>
    <dbReference type="NCBI Taxonomy" id="1508389"/>
    <lineage>
        <taxon>Bacteria</taxon>
        <taxon>Pseudomonadati</taxon>
        <taxon>Pseudomonadota</taxon>
        <taxon>Alphaproteobacteria</taxon>
        <taxon>Rhodobacterales</taxon>
        <taxon>Paracoccaceae</taxon>
        <taxon>Cognatiyoonia</taxon>
    </lineage>
</organism>
<dbReference type="AlphaFoldDB" id="A0A1M5L2V5"/>
<dbReference type="Proteomes" id="UP000184074">
    <property type="component" value="Unassembled WGS sequence"/>
</dbReference>
<dbReference type="Gene3D" id="3.40.50.1820">
    <property type="entry name" value="alpha/beta hydrolase"/>
    <property type="match status" value="1"/>
</dbReference>
<protein>
    <submittedName>
        <fullName evidence="2">Esterase/lipase</fullName>
    </submittedName>
</protein>
<feature type="domain" description="AB hydrolase-1" evidence="1">
    <location>
        <begin position="45"/>
        <end position="167"/>
    </location>
</feature>
<dbReference type="InterPro" id="IPR000073">
    <property type="entry name" value="AB_hydrolase_1"/>
</dbReference>
<evidence type="ECO:0000259" key="1">
    <source>
        <dbReference type="Pfam" id="PF12697"/>
    </source>
</evidence>
<dbReference type="Pfam" id="PF12697">
    <property type="entry name" value="Abhydrolase_6"/>
    <property type="match status" value="1"/>
</dbReference>
<name>A0A1M5L2V5_9RHOB</name>
<evidence type="ECO:0000313" key="3">
    <source>
        <dbReference type="Proteomes" id="UP000184074"/>
    </source>
</evidence>
<reference evidence="2 3" key="1">
    <citation type="submission" date="2016-11" db="EMBL/GenBank/DDBJ databases">
        <authorList>
            <person name="Jaros S."/>
            <person name="Januszkiewicz K."/>
            <person name="Wedrychowicz H."/>
        </authorList>
    </citation>
    <scope>NUCLEOTIDE SEQUENCE [LARGE SCALE GENOMIC DNA]</scope>
    <source>
        <strain evidence="2 3">DSM 28715</strain>
    </source>
</reference>
<dbReference type="EMBL" id="FQXB01000001">
    <property type="protein sequence ID" value="SHG59326.1"/>
    <property type="molecule type" value="Genomic_DNA"/>
</dbReference>
<sequence>MPLVELAGIGARLAQREATVPALRPGCEKRIQWAAKEDRQTPYSVVFIHGFSASSGELSPLPQIIAKALRANLFFARLEGHGQDGAAFGAATFDGWMADTKEAFEIGQAIGERVIVIACSTGCTLTTLALAAGQKAAGVVFVSPNFGLRSVLGQFVLDLPFIKHYGHLLAGKERSFPIHNEGHAQYWTTTYPISAVYPMGEAVRRARKVGYASLKTPAFFALNEKDQVISAKRATKVIRAWGGPVTHLRLNQGPDDDEMGHVMAGDVFSPKQTEPLAEHILDWVNKI</sequence>
<gene>
    <name evidence="2" type="ORF">SAMN05444003_0067</name>
</gene>
<evidence type="ECO:0000313" key="2">
    <source>
        <dbReference type="EMBL" id="SHG59326.1"/>
    </source>
</evidence>
<accession>A0A1M5L2V5</accession>
<dbReference type="STRING" id="1508389.SAMN05444003_0067"/>
<proteinExistence type="predicted"/>
<dbReference type="SUPFAM" id="SSF53474">
    <property type="entry name" value="alpha/beta-Hydrolases"/>
    <property type="match status" value="1"/>
</dbReference>
<dbReference type="InterPro" id="IPR029058">
    <property type="entry name" value="AB_hydrolase_fold"/>
</dbReference>
<keyword evidence="3" id="KW-1185">Reference proteome</keyword>
<dbReference type="OrthoDB" id="5416147at2"/>